<accession>A0A1I2D2F0</accession>
<organism evidence="1 2">
    <name type="scientific">Alteribacillus iranensis</name>
    <dbReference type="NCBI Taxonomy" id="930128"/>
    <lineage>
        <taxon>Bacteria</taxon>
        <taxon>Bacillati</taxon>
        <taxon>Bacillota</taxon>
        <taxon>Bacilli</taxon>
        <taxon>Bacillales</taxon>
        <taxon>Bacillaceae</taxon>
        <taxon>Alteribacillus</taxon>
    </lineage>
</organism>
<proteinExistence type="predicted"/>
<dbReference type="STRING" id="930128.SAMN05192532_103362"/>
<name>A0A1I2D2F0_9BACI</name>
<keyword evidence="2" id="KW-1185">Reference proteome</keyword>
<dbReference type="RefSeq" id="WP_091660759.1">
    <property type="nucleotide sequence ID" value="NZ_FONT01000003.1"/>
</dbReference>
<dbReference type="EMBL" id="FONT01000003">
    <property type="protein sequence ID" value="SFE74727.1"/>
    <property type="molecule type" value="Genomic_DNA"/>
</dbReference>
<dbReference type="Proteomes" id="UP000199516">
    <property type="component" value="Unassembled WGS sequence"/>
</dbReference>
<reference evidence="1 2" key="1">
    <citation type="submission" date="2016-10" db="EMBL/GenBank/DDBJ databases">
        <authorList>
            <person name="de Groot N.N."/>
        </authorList>
    </citation>
    <scope>NUCLEOTIDE SEQUENCE [LARGE SCALE GENOMIC DNA]</scope>
    <source>
        <strain evidence="1 2">DSM 23995</strain>
    </source>
</reference>
<dbReference type="OrthoDB" id="2967687at2"/>
<sequence length="96" mass="11141">MKLDQLFTENKDEIFFDTGEVHVINNDPEHWEAKIYGVENQRFFTDAMRNNTREHLTFETNEGTMYGVAEVDTFDSATDENVVTLKGTEMLNGYHS</sequence>
<protein>
    <submittedName>
        <fullName evidence="1">Uncharacterized protein</fullName>
    </submittedName>
</protein>
<evidence type="ECO:0000313" key="2">
    <source>
        <dbReference type="Proteomes" id="UP000199516"/>
    </source>
</evidence>
<dbReference type="AlphaFoldDB" id="A0A1I2D2F0"/>
<evidence type="ECO:0000313" key="1">
    <source>
        <dbReference type="EMBL" id="SFE74727.1"/>
    </source>
</evidence>
<gene>
    <name evidence="1" type="ORF">SAMN05192532_103362</name>
</gene>